<dbReference type="PROSITE" id="PS00893">
    <property type="entry name" value="NUDIX_BOX"/>
    <property type="match status" value="1"/>
</dbReference>
<dbReference type="InterPro" id="IPR000086">
    <property type="entry name" value="NUDIX_hydrolase_dom"/>
</dbReference>
<gene>
    <name evidence="7" type="ORF">FOY51_26730</name>
</gene>
<proteinExistence type="inferred from homology"/>
<evidence type="ECO:0000256" key="3">
    <source>
        <dbReference type="ARBA" id="ARBA00022801"/>
    </source>
</evidence>
<reference evidence="7 8" key="1">
    <citation type="submission" date="2019-07" db="EMBL/GenBank/DDBJ databases">
        <title>Rhodococcus cavernicolus sp. nov., isolated from a cave.</title>
        <authorList>
            <person name="Lee S.D."/>
        </authorList>
    </citation>
    <scope>NUCLEOTIDE SEQUENCE [LARGE SCALE GENOMIC DNA]</scope>
    <source>
        <strain evidence="7 8">C1-24</strain>
    </source>
</reference>
<accession>A0A5A7S3Z9</accession>
<keyword evidence="8" id="KW-1185">Reference proteome</keyword>
<feature type="domain" description="Nudix hydrolase" evidence="6">
    <location>
        <begin position="22"/>
        <end position="152"/>
    </location>
</feature>
<evidence type="ECO:0000256" key="2">
    <source>
        <dbReference type="ARBA" id="ARBA00005582"/>
    </source>
</evidence>
<name>A0A5A7S3Z9_9NOCA</name>
<organism evidence="7 8">
    <name type="scientific">Antrihabitans cavernicola</name>
    <dbReference type="NCBI Taxonomy" id="2495913"/>
    <lineage>
        <taxon>Bacteria</taxon>
        <taxon>Bacillati</taxon>
        <taxon>Actinomycetota</taxon>
        <taxon>Actinomycetes</taxon>
        <taxon>Mycobacteriales</taxon>
        <taxon>Nocardiaceae</taxon>
        <taxon>Antrihabitans</taxon>
    </lineage>
</organism>
<comment type="cofactor">
    <cofactor evidence="1">
        <name>Mg(2+)</name>
        <dbReference type="ChEBI" id="CHEBI:18420"/>
    </cofactor>
</comment>
<dbReference type="RefSeq" id="WP_149433313.1">
    <property type="nucleotide sequence ID" value="NZ_VLNY01000031.1"/>
</dbReference>
<keyword evidence="3 4" id="KW-0378">Hydrolase</keyword>
<dbReference type="OrthoDB" id="9814308at2"/>
<evidence type="ECO:0000256" key="5">
    <source>
        <dbReference type="SAM" id="MobiDB-lite"/>
    </source>
</evidence>
<comment type="caution">
    <text evidence="7">The sequence shown here is derived from an EMBL/GenBank/DDBJ whole genome shotgun (WGS) entry which is preliminary data.</text>
</comment>
<dbReference type="SUPFAM" id="SSF55811">
    <property type="entry name" value="Nudix"/>
    <property type="match status" value="1"/>
</dbReference>
<protein>
    <submittedName>
        <fullName evidence="7">NUDIX domain-containing protein</fullName>
    </submittedName>
</protein>
<evidence type="ECO:0000256" key="1">
    <source>
        <dbReference type="ARBA" id="ARBA00001946"/>
    </source>
</evidence>
<evidence type="ECO:0000259" key="6">
    <source>
        <dbReference type="PROSITE" id="PS51462"/>
    </source>
</evidence>
<comment type="similarity">
    <text evidence="2 4">Belongs to the Nudix hydrolase family.</text>
</comment>
<dbReference type="EMBL" id="VLNY01000031">
    <property type="protein sequence ID" value="KAA0016072.1"/>
    <property type="molecule type" value="Genomic_DNA"/>
</dbReference>
<dbReference type="InterPro" id="IPR020476">
    <property type="entry name" value="Nudix_hydrolase"/>
</dbReference>
<dbReference type="PANTHER" id="PTHR43046:SF16">
    <property type="entry name" value="ADP-RIBOSE PYROPHOSPHATASE YJHB-RELATED"/>
    <property type="match status" value="1"/>
</dbReference>
<dbReference type="InterPro" id="IPR020084">
    <property type="entry name" value="NUDIX_hydrolase_CS"/>
</dbReference>
<dbReference type="Pfam" id="PF00293">
    <property type="entry name" value="NUDIX"/>
    <property type="match status" value="1"/>
</dbReference>
<dbReference type="PRINTS" id="PR00502">
    <property type="entry name" value="NUDIXFAMILY"/>
</dbReference>
<evidence type="ECO:0000313" key="7">
    <source>
        <dbReference type="EMBL" id="KAA0016072.1"/>
    </source>
</evidence>
<dbReference type="AlphaFoldDB" id="A0A5A7S3Z9"/>
<dbReference type="PANTHER" id="PTHR43046">
    <property type="entry name" value="GDP-MANNOSE MANNOSYL HYDROLASE"/>
    <property type="match status" value="1"/>
</dbReference>
<dbReference type="GO" id="GO:0016787">
    <property type="term" value="F:hydrolase activity"/>
    <property type="evidence" value="ECO:0007669"/>
    <property type="project" value="UniProtKB-KW"/>
</dbReference>
<feature type="region of interest" description="Disordered" evidence="5">
    <location>
        <begin position="1"/>
        <end position="24"/>
    </location>
</feature>
<dbReference type="PROSITE" id="PS51462">
    <property type="entry name" value="NUDIX"/>
    <property type="match status" value="1"/>
</dbReference>
<evidence type="ECO:0000256" key="4">
    <source>
        <dbReference type="RuleBase" id="RU003476"/>
    </source>
</evidence>
<dbReference type="InterPro" id="IPR015797">
    <property type="entry name" value="NUDIX_hydrolase-like_dom_sf"/>
</dbReference>
<dbReference type="Gene3D" id="3.90.79.10">
    <property type="entry name" value="Nucleoside Triphosphate Pyrophosphohydrolase"/>
    <property type="match status" value="1"/>
</dbReference>
<evidence type="ECO:0000313" key="8">
    <source>
        <dbReference type="Proteomes" id="UP000322244"/>
    </source>
</evidence>
<dbReference type="Proteomes" id="UP000322244">
    <property type="component" value="Unassembled WGS sequence"/>
</dbReference>
<sequence>MTETAVTRIDHYNDPDAPPANSVVPSTTAVVTDTEDRIVLIRRRDNDLWALPGGGMDLGESIVDTAVREVKEETGLDVEVTGLIGVYTNPHHVMAYTDGEVRQQFSLCFTTRLLGGTLLIDSESTDIAWTPQEQLDAISMHPSMRLRINHYREHRPTPYLG</sequence>